<protein>
    <submittedName>
        <fullName evidence="1">Uncharacterized protein</fullName>
    </submittedName>
</protein>
<reference evidence="1 2" key="1">
    <citation type="submission" date="2022-04" db="EMBL/GenBank/DDBJ databases">
        <title>Chromosome-level reference genomes for two strains of Caenorhabditis briggsae: an improved platform for comparative genomics.</title>
        <authorList>
            <person name="Stevens L."/>
            <person name="Andersen E."/>
        </authorList>
    </citation>
    <scope>NUCLEOTIDE SEQUENCE [LARGE SCALE GENOMIC DNA]</scope>
    <source>
        <strain evidence="1">VX34</strain>
        <tissue evidence="1">Whole-organism</tissue>
    </source>
</reference>
<dbReference type="EMBL" id="CP092625">
    <property type="protein sequence ID" value="UMM41037.1"/>
    <property type="molecule type" value="Genomic_DNA"/>
</dbReference>
<proteinExistence type="predicted"/>
<keyword evidence="2" id="KW-1185">Reference proteome</keyword>
<evidence type="ECO:0000313" key="2">
    <source>
        <dbReference type="Proteomes" id="UP000829354"/>
    </source>
</evidence>
<gene>
    <name evidence="1" type="ORF">L5515_017477</name>
</gene>
<accession>A0AAE9F9I3</accession>
<organism evidence="1 2">
    <name type="scientific">Caenorhabditis briggsae</name>
    <dbReference type="NCBI Taxonomy" id="6238"/>
    <lineage>
        <taxon>Eukaryota</taxon>
        <taxon>Metazoa</taxon>
        <taxon>Ecdysozoa</taxon>
        <taxon>Nematoda</taxon>
        <taxon>Chromadorea</taxon>
        <taxon>Rhabditida</taxon>
        <taxon>Rhabditina</taxon>
        <taxon>Rhabditomorpha</taxon>
        <taxon>Rhabditoidea</taxon>
        <taxon>Rhabditidae</taxon>
        <taxon>Peloderinae</taxon>
        <taxon>Caenorhabditis</taxon>
    </lineage>
</organism>
<dbReference type="AlphaFoldDB" id="A0AAE9F9I3"/>
<dbReference type="Proteomes" id="UP000829354">
    <property type="component" value="Chromosome X"/>
</dbReference>
<name>A0AAE9F9I3_CAEBR</name>
<sequence>MSVDCNTEKLATLMQCSPVREVTEQQTQMALTDTTKRSLVIKIAYKHLGTSTQYPYGKHFADDGKVVVDSYKKNKENKRRMPPKKQEPDERVFLQIRNRQISEKTLEELLELAGKIPNLILEDEELMEKYAAAPEKDEQLTVKRVCNKGECWNSEPIPGSTHIKINTQVPNADLRVLEEWCNKRQLVQAVKMLPEHNFSIRDTWRQVQSVANPSPCFQCGVVGCLRRQERWHGRVIHGMFPNVPIFKFLHDKSDKIPSCYFVPQNSDIKILTKFEDAFKKIKEIDRHC</sequence>
<evidence type="ECO:0000313" key="1">
    <source>
        <dbReference type="EMBL" id="UMM41037.1"/>
    </source>
</evidence>